<sequence>MEIIFKIWKSIFTISNVKPVKIERFKCQLYGKLILLVLSSAIMFKIRNELLHKEQLEASEIKSAEIIKQYIEKIYLNLIKIPSKVDSVLIEISNCIKKNGRKSHRKGQKTFFEILGVLHNYQEKTCRFAS</sequence>
<reference evidence="1 2" key="1">
    <citation type="submission" date="2019-03" db="EMBL/GenBank/DDBJ databases">
        <title>Genomic Encyclopedia of Type Strains, Phase IV (KMG-IV): sequencing the most valuable type-strain genomes for metagenomic binning, comparative biology and taxonomic classification.</title>
        <authorList>
            <person name="Goeker M."/>
        </authorList>
    </citation>
    <scope>NUCLEOTIDE SEQUENCE [LARGE SCALE GENOMIC DNA]</scope>
    <source>
        <strain evidence="1 2">DSM 102940</strain>
    </source>
</reference>
<keyword evidence="2" id="KW-1185">Reference proteome</keyword>
<organism evidence="1 2">
    <name type="scientific">Marinisporobacter balticus</name>
    <dbReference type="NCBI Taxonomy" id="2018667"/>
    <lineage>
        <taxon>Bacteria</taxon>
        <taxon>Bacillati</taxon>
        <taxon>Bacillota</taxon>
        <taxon>Clostridia</taxon>
        <taxon>Peptostreptococcales</taxon>
        <taxon>Thermotaleaceae</taxon>
        <taxon>Marinisporobacter</taxon>
    </lineage>
</organism>
<evidence type="ECO:0000313" key="1">
    <source>
        <dbReference type="EMBL" id="TCO69237.1"/>
    </source>
</evidence>
<accession>A0A4R2KB21</accession>
<protein>
    <recommendedName>
        <fullName evidence="3">Transposase</fullName>
    </recommendedName>
</protein>
<proteinExistence type="predicted"/>
<evidence type="ECO:0008006" key="3">
    <source>
        <dbReference type="Google" id="ProtNLM"/>
    </source>
</evidence>
<dbReference type="InterPro" id="IPR012337">
    <property type="entry name" value="RNaseH-like_sf"/>
</dbReference>
<dbReference type="SUPFAM" id="SSF53098">
    <property type="entry name" value="Ribonuclease H-like"/>
    <property type="match status" value="1"/>
</dbReference>
<dbReference type="AlphaFoldDB" id="A0A4R2KB21"/>
<comment type="caution">
    <text evidence="1">The sequence shown here is derived from an EMBL/GenBank/DDBJ whole genome shotgun (WGS) entry which is preliminary data.</text>
</comment>
<gene>
    <name evidence="1" type="ORF">EV214_13313</name>
</gene>
<dbReference type="EMBL" id="SLWV01000033">
    <property type="protein sequence ID" value="TCO69237.1"/>
    <property type="molecule type" value="Genomic_DNA"/>
</dbReference>
<dbReference type="Proteomes" id="UP000294919">
    <property type="component" value="Unassembled WGS sequence"/>
</dbReference>
<evidence type="ECO:0000313" key="2">
    <source>
        <dbReference type="Proteomes" id="UP000294919"/>
    </source>
</evidence>
<name>A0A4R2KB21_9FIRM</name>